<evidence type="ECO:0000313" key="1">
    <source>
        <dbReference type="EMBL" id="DAE30916.1"/>
    </source>
</evidence>
<reference evidence="1" key="1">
    <citation type="journal article" date="2021" name="Proc. Natl. Acad. Sci. U.S.A.">
        <title>A Catalog of Tens of Thousands of Viruses from Human Metagenomes Reveals Hidden Associations with Chronic Diseases.</title>
        <authorList>
            <person name="Tisza M.J."/>
            <person name="Buck C.B."/>
        </authorList>
    </citation>
    <scope>NUCLEOTIDE SEQUENCE</scope>
    <source>
        <strain evidence="1">CtML55</strain>
    </source>
</reference>
<sequence length="32" mass="3677">MFALPYPPRRFLLASSRSLSESLYHFPLGLLP</sequence>
<organism evidence="1">
    <name type="scientific">virus sp. ctML55</name>
    <dbReference type="NCBI Taxonomy" id="2827627"/>
    <lineage>
        <taxon>Viruses</taxon>
    </lineage>
</organism>
<dbReference type="EMBL" id="BK059105">
    <property type="protein sequence ID" value="DAE30916.1"/>
    <property type="molecule type" value="Genomic_DNA"/>
</dbReference>
<proteinExistence type="predicted"/>
<name>A0A8S5RIV8_9VIRU</name>
<accession>A0A8S5RIV8</accession>
<protein>
    <submittedName>
        <fullName evidence="1">Uncharacterized protein</fullName>
    </submittedName>
</protein>